<evidence type="ECO:0000256" key="4">
    <source>
        <dbReference type="ARBA" id="ARBA00022617"/>
    </source>
</evidence>
<keyword evidence="6" id="KW-0732">Signal</keyword>
<dbReference type="Pfam" id="PF02335">
    <property type="entry name" value="Cytochrom_C552"/>
    <property type="match status" value="1"/>
</dbReference>
<evidence type="ECO:0000256" key="1">
    <source>
        <dbReference type="ARBA" id="ARBA00004196"/>
    </source>
</evidence>
<gene>
    <name evidence="11" type="ORF">PZH42_27565</name>
</gene>
<evidence type="ECO:0000256" key="2">
    <source>
        <dbReference type="ARBA" id="ARBA00009288"/>
    </source>
</evidence>
<dbReference type="AlphaFoldDB" id="A0AAW6M7V8"/>
<keyword evidence="7" id="KW-0106">Calcium</keyword>
<dbReference type="GO" id="GO:0030288">
    <property type="term" value="C:outer membrane-bounded periplasmic space"/>
    <property type="evidence" value="ECO:0007669"/>
    <property type="project" value="TreeGrafter"/>
</dbReference>
<organism evidence="11 12">
    <name type="scientific">Bacteroides cellulosilyticus</name>
    <dbReference type="NCBI Taxonomy" id="246787"/>
    <lineage>
        <taxon>Bacteria</taxon>
        <taxon>Pseudomonadati</taxon>
        <taxon>Bacteroidota</taxon>
        <taxon>Bacteroidia</taxon>
        <taxon>Bacteroidales</taxon>
        <taxon>Bacteroidaceae</taxon>
        <taxon>Bacteroides</taxon>
    </lineage>
</organism>
<dbReference type="InterPro" id="IPR036280">
    <property type="entry name" value="Multihaem_cyt_sf"/>
</dbReference>
<evidence type="ECO:0000256" key="3">
    <source>
        <dbReference type="ARBA" id="ARBA00011887"/>
    </source>
</evidence>
<keyword evidence="5" id="KW-0479">Metal-binding</keyword>
<comment type="subcellular location">
    <subcellularLocation>
        <location evidence="1">Cell envelope</location>
    </subcellularLocation>
</comment>
<accession>A0AAW6M7V8</accession>
<dbReference type="GO" id="GO:0020037">
    <property type="term" value="F:heme binding"/>
    <property type="evidence" value="ECO:0007669"/>
    <property type="project" value="TreeGrafter"/>
</dbReference>
<dbReference type="PANTHER" id="PTHR30633:SF0">
    <property type="entry name" value="CYTOCHROME C-552"/>
    <property type="match status" value="1"/>
</dbReference>
<evidence type="ECO:0000256" key="5">
    <source>
        <dbReference type="ARBA" id="ARBA00022723"/>
    </source>
</evidence>
<feature type="non-terminal residue" evidence="11">
    <location>
        <position position="107"/>
    </location>
</feature>
<sequence>EGFYDYNHKLSRAPILKAQHPDYEICQMGIHGQRGVSCADCHMPDKSEGGVKFSDHHIQSPLAMIDRSCQTCHRESEETLRNNVYERQRKANEIRNRLEQELAKAHI</sequence>
<dbReference type="EMBL" id="JARFID010000309">
    <property type="protein sequence ID" value="MDE8697816.1"/>
    <property type="molecule type" value="Genomic_DNA"/>
</dbReference>
<dbReference type="PANTHER" id="PTHR30633">
    <property type="entry name" value="CYTOCHROME C-552 RESPIRATORY NITRITE REDUCTASE"/>
    <property type="match status" value="1"/>
</dbReference>
<comment type="catalytic activity">
    <reaction evidence="10">
        <text>6 Fe(III)-[cytochrome c] + NH4(+) + 2 H2O = 6 Fe(II)-[cytochrome c] + nitrite + 8 H(+)</text>
        <dbReference type="Rhea" id="RHEA:13089"/>
        <dbReference type="Rhea" id="RHEA-COMP:10350"/>
        <dbReference type="Rhea" id="RHEA-COMP:14399"/>
        <dbReference type="ChEBI" id="CHEBI:15377"/>
        <dbReference type="ChEBI" id="CHEBI:15378"/>
        <dbReference type="ChEBI" id="CHEBI:16301"/>
        <dbReference type="ChEBI" id="CHEBI:28938"/>
        <dbReference type="ChEBI" id="CHEBI:29033"/>
        <dbReference type="ChEBI" id="CHEBI:29034"/>
        <dbReference type="EC" id="1.7.2.2"/>
    </reaction>
</comment>
<keyword evidence="9" id="KW-0408">Iron</keyword>
<dbReference type="SUPFAM" id="SSF48695">
    <property type="entry name" value="Multiheme cytochromes"/>
    <property type="match status" value="1"/>
</dbReference>
<evidence type="ECO:0000256" key="9">
    <source>
        <dbReference type="ARBA" id="ARBA00023004"/>
    </source>
</evidence>
<dbReference type="GO" id="GO:0019645">
    <property type="term" value="P:anaerobic electron transport chain"/>
    <property type="evidence" value="ECO:0007669"/>
    <property type="project" value="TreeGrafter"/>
</dbReference>
<dbReference type="Proteomes" id="UP001221924">
    <property type="component" value="Unassembled WGS sequence"/>
</dbReference>
<proteinExistence type="inferred from homology"/>
<evidence type="ECO:0000256" key="8">
    <source>
        <dbReference type="ARBA" id="ARBA00023002"/>
    </source>
</evidence>
<dbReference type="InterPro" id="IPR003321">
    <property type="entry name" value="Cyt_c552"/>
</dbReference>
<evidence type="ECO:0000256" key="6">
    <source>
        <dbReference type="ARBA" id="ARBA00022729"/>
    </source>
</evidence>
<dbReference type="GO" id="GO:0042279">
    <property type="term" value="F:nitrite reductase (cytochrome, ammonia-forming) activity"/>
    <property type="evidence" value="ECO:0007669"/>
    <property type="project" value="UniProtKB-EC"/>
</dbReference>
<dbReference type="GO" id="GO:0046872">
    <property type="term" value="F:metal ion binding"/>
    <property type="evidence" value="ECO:0007669"/>
    <property type="project" value="UniProtKB-KW"/>
</dbReference>
<evidence type="ECO:0000256" key="7">
    <source>
        <dbReference type="ARBA" id="ARBA00022837"/>
    </source>
</evidence>
<name>A0AAW6M7V8_9BACE</name>
<dbReference type="EC" id="1.7.2.2" evidence="3"/>
<reference evidence="11" key="1">
    <citation type="submission" date="2023-03" db="EMBL/GenBank/DDBJ databases">
        <title>DFI Biobank Strains.</title>
        <authorList>
            <person name="Mostad J."/>
            <person name="Paddock L."/>
            <person name="Medina S."/>
            <person name="Waligurski E."/>
            <person name="Barat B."/>
            <person name="Smith R."/>
            <person name="Burgo V."/>
            <person name="Metcalfe C."/>
            <person name="Woodson C."/>
            <person name="Sundararajan A."/>
            <person name="Ramaswamy R."/>
            <person name="Lin H."/>
            <person name="Pamer E.G."/>
        </authorList>
    </citation>
    <scope>NUCLEOTIDE SEQUENCE</scope>
    <source>
        <strain evidence="11">DFI.9.5</strain>
    </source>
</reference>
<evidence type="ECO:0000313" key="12">
    <source>
        <dbReference type="Proteomes" id="UP001221924"/>
    </source>
</evidence>
<dbReference type="Gene3D" id="1.10.1130.10">
    <property type="entry name" value="Flavocytochrome C3, Chain A"/>
    <property type="match status" value="1"/>
</dbReference>
<protein>
    <recommendedName>
        <fullName evidence="3">nitrite reductase (cytochrome; ammonia-forming)</fullName>
        <ecNumber evidence="3">1.7.2.2</ecNumber>
    </recommendedName>
</protein>
<feature type="non-terminal residue" evidence="11">
    <location>
        <position position="1"/>
    </location>
</feature>
<dbReference type="RefSeq" id="WP_275202912.1">
    <property type="nucleotide sequence ID" value="NZ_JARFID010000309.1"/>
</dbReference>
<keyword evidence="4" id="KW-0349">Heme</keyword>
<evidence type="ECO:0000313" key="11">
    <source>
        <dbReference type="EMBL" id="MDE8697816.1"/>
    </source>
</evidence>
<comment type="similarity">
    <text evidence="2">Belongs to the cytochrome c-552 family.</text>
</comment>
<evidence type="ECO:0000256" key="10">
    <source>
        <dbReference type="ARBA" id="ARBA00049131"/>
    </source>
</evidence>
<keyword evidence="8" id="KW-0560">Oxidoreductase</keyword>
<comment type="caution">
    <text evidence="11">The sequence shown here is derived from an EMBL/GenBank/DDBJ whole genome shotgun (WGS) entry which is preliminary data.</text>
</comment>